<dbReference type="GO" id="GO:0005524">
    <property type="term" value="F:ATP binding"/>
    <property type="evidence" value="ECO:0007669"/>
    <property type="project" value="UniProtKB-KW"/>
</dbReference>
<feature type="region of interest" description="Disordered" evidence="17">
    <location>
        <begin position="867"/>
        <end position="891"/>
    </location>
</feature>
<evidence type="ECO:0000256" key="14">
    <source>
        <dbReference type="ARBA" id="ARBA00023235"/>
    </source>
</evidence>
<keyword evidence="15" id="KW-0539">Nucleus</keyword>
<protein>
    <recommendedName>
        <fullName evidence="16">DNA 5'-3' helicase FANCJ</fullName>
    </recommendedName>
</protein>
<dbReference type="PROSITE" id="PS51193">
    <property type="entry name" value="HELICASE_ATP_BIND_2"/>
    <property type="match status" value="1"/>
</dbReference>
<comment type="caution">
    <text evidence="19">The sequence shown here is derived from an EMBL/GenBank/DDBJ whole genome shotgun (WGS) entry which is preliminary data.</text>
</comment>
<keyword evidence="20" id="KW-1185">Reference proteome</keyword>
<evidence type="ECO:0000256" key="17">
    <source>
        <dbReference type="SAM" id="MobiDB-lite"/>
    </source>
</evidence>
<dbReference type="Gene3D" id="3.40.50.300">
    <property type="entry name" value="P-loop containing nucleotide triphosphate hydrolases"/>
    <property type="match status" value="2"/>
</dbReference>
<feature type="compositionally biased region" description="Polar residues" evidence="17">
    <location>
        <begin position="585"/>
        <end position="599"/>
    </location>
</feature>
<evidence type="ECO:0000256" key="12">
    <source>
        <dbReference type="ARBA" id="ARBA00023014"/>
    </source>
</evidence>
<evidence type="ECO:0000256" key="2">
    <source>
        <dbReference type="ARBA" id="ARBA00004123"/>
    </source>
</evidence>
<dbReference type="GO" id="GO:0016818">
    <property type="term" value="F:hydrolase activity, acting on acid anhydrides, in phosphorus-containing anhydrides"/>
    <property type="evidence" value="ECO:0007669"/>
    <property type="project" value="InterPro"/>
</dbReference>
<evidence type="ECO:0000313" key="20">
    <source>
        <dbReference type="Proteomes" id="UP001206925"/>
    </source>
</evidence>
<evidence type="ECO:0000256" key="6">
    <source>
        <dbReference type="ARBA" id="ARBA00022741"/>
    </source>
</evidence>
<keyword evidence="14" id="KW-0413">Isomerase</keyword>
<proteinExistence type="inferred from homology"/>
<evidence type="ECO:0000256" key="5">
    <source>
        <dbReference type="ARBA" id="ARBA00022723"/>
    </source>
</evidence>
<accession>A0AAD5CRH0</accession>
<evidence type="ECO:0000256" key="15">
    <source>
        <dbReference type="ARBA" id="ARBA00023242"/>
    </source>
</evidence>
<evidence type="ECO:0000313" key="19">
    <source>
        <dbReference type="EMBL" id="KAI7745191.1"/>
    </source>
</evidence>
<evidence type="ECO:0000259" key="18">
    <source>
        <dbReference type="PROSITE" id="PS51193"/>
    </source>
</evidence>
<evidence type="ECO:0000256" key="8">
    <source>
        <dbReference type="ARBA" id="ARBA00022801"/>
    </source>
</evidence>
<keyword evidence="12" id="KW-0411">Iron-sulfur</keyword>
<dbReference type="GO" id="GO:0046872">
    <property type="term" value="F:metal ion binding"/>
    <property type="evidence" value="ECO:0007669"/>
    <property type="project" value="UniProtKB-KW"/>
</dbReference>
<dbReference type="PANTHER" id="PTHR11472:SF47">
    <property type="entry name" value="FANCONI ANEMIA GROUP J PROTEIN"/>
    <property type="match status" value="1"/>
</dbReference>
<dbReference type="CDD" id="cd18788">
    <property type="entry name" value="SF2_C_XPD"/>
    <property type="match status" value="1"/>
</dbReference>
<sequence>MSSSYTPKPKAHVNHIGGIPIEFPYPPYGSQLAYMSRVIATLDRAQREGYSHALLESPTGTGKSLSLLCSVLAWQKKNQRRLNSFAGSTFVPEMEPSPSSGNMTQAETVNGHKITIYYASWGADKALKELQEANISMQCFPSLQDCATMAIRLATEADPEVNYLSGMPCKVLEDLFSSLSHFFSEDAKHICDYQLVLQCHIKSDAGIADDDWPCTFSLWCLNPALVFKNMAYGALSVILTSGTLSPMNSFQSELGVQFGTSLVAPHVINVDSQLWAGVIHQGPDNYPLNASYKTSEAHAFQDSLGTSLEEICKVVPGGCLVFFPSYKLIDKLLSRWSQTGQWSRLNAQKPVFVEPRGGQDDFEHVLKGYFDTVRQGNKPMTERKGKKWDVNCCNATKSKGNSNGATLLAVCRGKVSEGIDFSDEYARTVIIVGIPFPNVFDIQVAEKKKYNDTYKSSKNLLSGNEWYCQQAFRALNQAAGRCIRHRFDYGAIIFLDERFCQEKNLTYISKWIRKSIRHHDSFEQSLEGLKSFFRDVKVENNGSSVKPVNVTPIDVEETKNWFTEMKPNLKGQRSAADGVTKPETTEQAENNGSSMNPVNVTYIDVDEPRNWFTEMKPNLKGQRSASDGVTAPETMEQVENNGSSMKPIDVEPIDVKEEPRNWFTEMQDSKLTKPNLKGQRSASDGVTVPETIEQVDNNGSSMKPIDVEEPINWFTEMKNSKLTKPKTEEYDWSLPLKECKAEKVRPSKISDNNTGIVFVDLEDDMEIQDRCSSSTPIILSPGDFKEAPRDNDHEPLIKKETPVKETCPVTLESVSEHEQSNSTTFQTKFPSPCSTSASGIMHAFVTPNKQHISQTRSPLLDMSVNSRVHKRRKPSVVKMEPLSSPDPKTPTGIINFSVPQSCILEEPETSSTTFDVWKGKLENPVSVPVMVSDITSVDTRMWKTSPEQGIWSNEDGCALLYSDRLEIKHIDASSNKVGFRLLQPEPATASPTMKEHGGDDAARYFTTTIELPATFRILEAEVHSGYAAAT</sequence>
<evidence type="ECO:0000256" key="3">
    <source>
        <dbReference type="ARBA" id="ARBA00008792"/>
    </source>
</evidence>
<dbReference type="Proteomes" id="UP001206925">
    <property type="component" value="Unassembled WGS sequence"/>
</dbReference>
<evidence type="ECO:0000256" key="9">
    <source>
        <dbReference type="ARBA" id="ARBA00022806"/>
    </source>
</evidence>
<evidence type="ECO:0000256" key="4">
    <source>
        <dbReference type="ARBA" id="ARBA00022485"/>
    </source>
</evidence>
<dbReference type="GO" id="GO:0005634">
    <property type="term" value="C:nucleus"/>
    <property type="evidence" value="ECO:0007669"/>
    <property type="project" value="UniProtKB-SubCell"/>
</dbReference>
<reference evidence="19" key="1">
    <citation type="submission" date="2022-06" db="EMBL/GenBank/DDBJ databases">
        <title>Uncovering the hologenomic basis of an extraordinary plant invasion.</title>
        <authorList>
            <person name="Bieker V.C."/>
            <person name="Martin M.D."/>
            <person name="Gilbert T."/>
            <person name="Hodgins K."/>
            <person name="Battlay P."/>
            <person name="Petersen B."/>
            <person name="Wilson J."/>
        </authorList>
    </citation>
    <scope>NUCLEOTIDE SEQUENCE</scope>
    <source>
        <strain evidence="19">AA19_3_7</strain>
        <tissue evidence="19">Leaf</tissue>
    </source>
</reference>
<feature type="compositionally biased region" description="Basic and acidic residues" evidence="17">
    <location>
        <begin position="783"/>
        <end position="794"/>
    </location>
</feature>
<dbReference type="PANTHER" id="PTHR11472">
    <property type="entry name" value="DNA REPAIR DEAD HELICASE RAD3/XP-D SUBFAMILY MEMBER"/>
    <property type="match status" value="1"/>
</dbReference>
<dbReference type="InterPro" id="IPR014013">
    <property type="entry name" value="Helic_SF1/SF2_ATP-bd_DinG/Rad3"/>
</dbReference>
<evidence type="ECO:0000256" key="1">
    <source>
        <dbReference type="ARBA" id="ARBA00001966"/>
    </source>
</evidence>
<dbReference type="InterPro" id="IPR006555">
    <property type="entry name" value="ATP-dep_Helicase_C"/>
</dbReference>
<dbReference type="GO" id="GO:0003678">
    <property type="term" value="F:DNA helicase activity"/>
    <property type="evidence" value="ECO:0007669"/>
    <property type="project" value="InterPro"/>
</dbReference>
<keyword evidence="13" id="KW-0234">DNA repair</keyword>
<gene>
    <name evidence="19" type="ORF">M8C21_024412</name>
</gene>
<dbReference type="FunFam" id="3.40.50.300:FF:000731">
    <property type="entry name" value="Fanconi anemia group J protein homolog"/>
    <property type="match status" value="1"/>
</dbReference>
<feature type="domain" description="Helicase ATP-binding" evidence="18">
    <location>
        <begin position="17"/>
        <end position="274"/>
    </location>
</feature>
<keyword evidence="6" id="KW-0547">Nucleotide-binding</keyword>
<evidence type="ECO:0000256" key="16">
    <source>
        <dbReference type="ARBA" id="ARBA00082714"/>
    </source>
</evidence>
<dbReference type="InterPro" id="IPR006554">
    <property type="entry name" value="Helicase-like_DEXD_c2"/>
</dbReference>
<comment type="cofactor">
    <cofactor evidence="1">
        <name>[4Fe-4S] cluster</name>
        <dbReference type="ChEBI" id="CHEBI:49883"/>
    </cofactor>
</comment>
<evidence type="ECO:0000256" key="10">
    <source>
        <dbReference type="ARBA" id="ARBA00022840"/>
    </source>
</evidence>
<feature type="region of interest" description="Disordered" evidence="17">
    <location>
        <begin position="568"/>
        <end position="599"/>
    </location>
</feature>
<dbReference type="AlphaFoldDB" id="A0AAD5CRH0"/>
<keyword evidence="4" id="KW-0004">4Fe-4S</keyword>
<organism evidence="19 20">
    <name type="scientific">Ambrosia artemisiifolia</name>
    <name type="common">Common ragweed</name>
    <dbReference type="NCBI Taxonomy" id="4212"/>
    <lineage>
        <taxon>Eukaryota</taxon>
        <taxon>Viridiplantae</taxon>
        <taxon>Streptophyta</taxon>
        <taxon>Embryophyta</taxon>
        <taxon>Tracheophyta</taxon>
        <taxon>Spermatophyta</taxon>
        <taxon>Magnoliopsida</taxon>
        <taxon>eudicotyledons</taxon>
        <taxon>Gunneridae</taxon>
        <taxon>Pentapetalae</taxon>
        <taxon>asterids</taxon>
        <taxon>campanulids</taxon>
        <taxon>Asterales</taxon>
        <taxon>Asteraceae</taxon>
        <taxon>Asteroideae</taxon>
        <taxon>Heliantheae alliance</taxon>
        <taxon>Heliantheae</taxon>
        <taxon>Ambrosia</taxon>
    </lineage>
</organism>
<dbReference type="GO" id="GO:0003676">
    <property type="term" value="F:nucleic acid binding"/>
    <property type="evidence" value="ECO:0007669"/>
    <property type="project" value="InterPro"/>
</dbReference>
<keyword evidence="11" id="KW-0408">Iron</keyword>
<keyword evidence="7" id="KW-0227">DNA damage</keyword>
<dbReference type="GO" id="GO:0006289">
    <property type="term" value="P:nucleotide-excision repair"/>
    <property type="evidence" value="ECO:0007669"/>
    <property type="project" value="TreeGrafter"/>
</dbReference>
<dbReference type="InterPro" id="IPR027417">
    <property type="entry name" value="P-loop_NTPase"/>
</dbReference>
<dbReference type="SUPFAM" id="SSF52540">
    <property type="entry name" value="P-loop containing nucleoside triphosphate hydrolases"/>
    <property type="match status" value="1"/>
</dbReference>
<evidence type="ECO:0000256" key="11">
    <source>
        <dbReference type="ARBA" id="ARBA00023004"/>
    </source>
</evidence>
<dbReference type="GO" id="GO:1990918">
    <property type="term" value="P:double-strand break repair involved in meiotic recombination"/>
    <property type="evidence" value="ECO:0007669"/>
    <property type="project" value="TreeGrafter"/>
</dbReference>
<dbReference type="InterPro" id="IPR045028">
    <property type="entry name" value="DinG/Rad3-like"/>
</dbReference>
<dbReference type="GO" id="GO:0051539">
    <property type="term" value="F:4 iron, 4 sulfur cluster binding"/>
    <property type="evidence" value="ECO:0007669"/>
    <property type="project" value="UniProtKB-KW"/>
</dbReference>
<keyword evidence="5" id="KW-0479">Metal-binding</keyword>
<comment type="similarity">
    <text evidence="3">Belongs to the DEAD box helicase family. DEAH subfamily.</text>
</comment>
<keyword evidence="10" id="KW-0067">ATP-binding</keyword>
<comment type="subcellular location">
    <subcellularLocation>
        <location evidence="2">Nucleus</location>
    </subcellularLocation>
</comment>
<feature type="region of interest" description="Disordered" evidence="17">
    <location>
        <begin position="773"/>
        <end position="794"/>
    </location>
</feature>
<dbReference type="Pfam" id="PF13307">
    <property type="entry name" value="Helicase_C_2"/>
    <property type="match status" value="1"/>
</dbReference>
<keyword evidence="8" id="KW-0378">Hydrolase</keyword>
<keyword evidence="9" id="KW-0347">Helicase</keyword>
<name>A0AAD5CRH0_AMBAR</name>
<evidence type="ECO:0000256" key="7">
    <source>
        <dbReference type="ARBA" id="ARBA00022763"/>
    </source>
</evidence>
<evidence type="ECO:0000256" key="13">
    <source>
        <dbReference type="ARBA" id="ARBA00023204"/>
    </source>
</evidence>
<dbReference type="SMART" id="SM00488">
    <property type="entry name" value="DEXDc2"/>
    <property type="match status" value="1"/>
</dbReference>
<dbReference type="SMART" id="SM00491">
    <property type="entry name" value="HELICc2"/>
    <property type="match status" value="1"/>
</dbReference>
<dbReference type="EMBL" id="JAMZMK010007325">
    <property type="protein sequence ID" value="KAI7745191.1"/>
    <property type="molecule type" value="Genomic_DNA"/>
</dbReference>